<protein>
    <recommendedName>
        <fullName evidence="9">UDP-N-acetylmuramoylalanine--D-glutamate ligase</fullName>
        <ecNumber evidence="9">6.3.2.9</ecNumber>
    </recommendedName>
    <alternativeName>
        <fullName evidence="9">D-glutamic acid-adding enzyme</fullName>
    </alternativeName>
    <alternativeName>
        <fullName evidence="9">UDP-N-acetylmuramoyl-L-alanyl-D-glutamate synthetase</fullName>
    </alternativeName>
</protein>
<dbReference type="Pfam" id="PF08245">
    <property type="entry name" value="Mur_ligase_M"/>
    <property type="match status" value="1"/>
</dbReference>
<dbReference type="Gene3D" id="3.40.1190.10">
    <property type="entry name" value="Mur-like, catalytic domain"/>
    <property type="match status" value="1"/>
</dbReference>
<keyword evidence="3 9" id="KW-0963">Cytoplasm</keyword>
<evidence type="ECO:0000313" key="11">
    <source>
        <dbReference type="EMBL" id="GLR66461.1"/>
    </source>
</evidence>
<keyword evidence="9" id="KW-0133">Cell shape</keyword>
<dbReference type="InterPro" id="IPR036565">
    <property type="entry name" value="Mur-like_cat_sf"/>
</dbReference>
<keyword evidence="7 9" id="KW-0067">ATP-binding</keyword>
<comment type="catalytic activity">
    <reaction evidence="9">
        <text>UDP-N-acetyl-alpha-D-muramoyl-L-alanine + D-glutamate + ATP = UDP-N-acetyl-alpha-D-muramoyl-L-alanyl-D-glutamate + ADP + phosphate + H(+)</text>
        <dbReference type="Rhea" id="RHEA:16429"/>
        <dbReference type="ChEBI" id="CHEBI:15378"/>
        <dbReference type="ChEBI" id="CHEBI:29986"/>
        <dbReference type="ChEBI" id="CHEBI:30616"/>
        <dbReference type="ChEBI" id="CHEBI:43474"/>
        <dbReference type="ChEBI" id="CHEBI:83898"/>
        <dbReference type="ChEBI" id="CHEBI:83900"/>
        <dbReference type="ChEBI" id="CHEBI:456216"/>
        <dbReference type="EC" id="6.3.2.9"/>
    </reaction>
</comment>
<evidence type="ECO:0000256" key="4">
    <source>
        <dbReference type="ARBA" id="ARBA00022598"/>
    </source>
</evidence>
<comment type="similarity">
    <text evidence="9">Belongs to the MurCDEF family.</text>
</comment>
<reference evidence="12" key="1">
    <citation type="journal article" date="2019" name="Int. J. Syst. Evol. Microbiol.">
        <title>The Global Catalogue of Microorganisms (GCM) 10K type strain sequencing project: providing services to taxonomists for standard genome sequencing and annotation.</title>
        <authorList>
            <consortium name="The Broad Institute Genomics Platform"/>
            <consortium name="The Broad Institute Genome Sequencing Center for Infectious Disease"/>
            <person name="Wu L."/>
            <person name="Ma J."/>
        </authorList>
    </citation>
    <scope>NUCLEOTIDE SEQUENCE [LARGE SCALE GENOMIC DNA]</scope>
    <source>
        <strain evidence="12">NBRC 112502</strain>
    </source>
</reference>
<dbReference type="InterPro" id="IPR005762">
    <property type="entry name" value="MurD"/>
</dbReference>
<dbReference type="Proteomes" id="UP001156641">
    <property type="component" value="Unassembled WGS sequence"/>
</dbReference>
<evidence type="ECO:0000256" key="9">
    <source>
        <dbReference type="HAMAP-Rule" id="MF_00639"/>
    </source>
</evidence>
<comment type="pathway">
    <text evidence="2 9">Cell wall biogenesis; peptidoglycan biosynthesis.</text>
</comment>
<dbReference type="InterPro" id="IPR018109">
    <property type="entry name" value="Folylpolyglutamate_synth_CS"/>
</dbReference>
<feature type="binding site" evidence="9">
    <location>
        <begin position="118"/>
        <end position="124"/>
    </location>
    <ligand>
        <name>ATP</name>
        <dbReference type="ChEBI" id="CHEBI:30616"/>
    </ligand>
</feature>
<dbReference type="InterPro" id="IPR036615">
    <property type="entry name" value="Mur_ligase_C_dom_sf"/>
</dbReference>
<comment type="caution">
    <text evidence="11">The sequence shown here is derived from an EMBL/GenBank/DDBJ whole genome shotgun (WGS) entry which is preliminary data.</text>
</comment>
<sequence length="431" mass="44621">MNYAPVFAGMRFAVLGLGRAGLPAARALRDMGAQVFVWDDAAGARRAAVGFEVAKPSEVPGRVDALVISPGIAHRLPKAHEQAAWALAHGVPVLTDAELLFRAVRGSGSRARFVGITGTNGKSTTTALLAHILDAAGVPSAAGANLGPAALSLPLLPDNGVYVLEMSSYMLERLASLRFDVAVMLNLSPDHLDRHGDMAGYAAAKREIFARQDAECVAVVGVDDEFSREMADWLDGQAARVVRVSGVGGVSRARALPGEHNAQNAAGAAAAARALGVDGTAIARGIESFPGLAHRQQDVALREGVRFINDSKATNADAAARAMGCYARFVWIAGGVGKAGGIDALVPYFSRIEKAFLIGRDGPAFARTLSAHGVANDIAGTLETAVPLAFEAAKASGAEVVLFSPAAASFDQFVDFEARGSRFAALARGGV</sequence>
<dbReference type="PROSITE" id="PS01011">
    <property type="entry name" value="FOLYLPOLYGLU_SYNT_1"/>
    <property type="match status" value="1"/>
</dbReference>
<keyword evidence="8 9" id="KW-0131">Cell cycle</keyword>
<dbReference type="SUPFAM" id="SSF53244">
    <property type="entry name" value="MurD-like peptide ligases, peptide-binding domain"/>
    <property type="match status" value="1"/>
</dbReference>
<evidence type="ECO:0000313" key="12">
    <source>
        <dbReference type="Proteomes" id="UP001156641"/>
    </source>
</evidence>
<dbReference type="EMBL" id="BSOS01000024">
    <property type="protein sequence ID" value="GLR66461.1"/>
    <property type="molecule type" value="Genomic_DNA"/>
</dbReference>
<dbReference type="NCBIfam" id="TIGR01087">
    <property type="entry name" value="murD"/>
    <property type="match status" value="1"/>
</dbReference>
<dbReference type="SUPFAM" id="SSF53623">
    <property type="entry name" value="MurD-like peptide ligases, catalytic domain"/>
    <property type="match status" value="1"/>
</dbReference>
<evidence type="ECO:0000256" key="3">
    <source>
        <dbReference type="ARBA" id="ARBA00022490"/>
    </source>
</evidence>
<dbReference type="InterPro" id="IPR036291">
    <property type="entry name" value="NAD(P)-bd_dom_sf"/>
</dbReference>
<keyword evidence="12" id="KW-1185">Reference proteome</keyword>
<evidence type="ECO:0000256" key="7">
    <source>
        <dbReference type="ARBA" id="ARBA00022840"/>
    </source>
</evidence>
<dbReference type="EC" id="6.3.2.9" evidence="9"/>
<dbReference type="Gene3D" id="3.90.190.20">
    <property type="entry name" value="Mur ligase, C-terminal domain"/>
    <property type="match status" value="1"/>
</dbReference>
<evidence type="ECO:0000256" key="6">
    <source>
        <dbReference type="ARBA" id="ARBA00022741"/>
    </source>
</evidence>
<dbReference type="InterPro" id="IPR013221">
    <property type="entry name" value="Mur_ligase_cen"/>
</dbReference>
<proteinExistence type="inferred from homology"/>
<keyword evidence="9" id="KW-0573">Peptidoglycan synthesis</keyword>
<evidence type="ECO:0000256" key="5">
    <source>
        <dbReference type="ARBA" id="ARBA00022618"/>
    </source>
</evidence>
<evidence type="ECO:0000256" key="1">
    <source>
        <dbReference type="ARBA" id="ARBA00004496"/>
    </source>
</evidence>
<dbReference type="GO" id="GO:0016874">
    <property type="term" value="F:ligase activity"/>
    <property type="evidence" value="ECO:0007669"/>
    <property type="project" value="UniProtKB-KW"/>
</dbReference>
<evidence type="ECO:0000259" key="10">
    <source>
        <dbReference type="Pfam" id="PF08245"/>
    </source>
</evidence>
<dbReference type="Gene3D" id="3.40.50.720">
    <property type="entry name" value="NAD(P)-binding Rossmann-like Domain"/>
    <property type="match status" value="1"/>
</dbReference>
<name>A0ABQ6A3Q8_9PROT</name>
<dbReference type="RefSeq" id="WP_284257158.1">
    <property type="nucleotide sequence ID" value="NZ_BSOS01000024.1"/>
</dbReference>
<keyword evidence="5 9" id="KW-0132">Cell division</keyword>
<dbReference type="HAMAP" id="MF_00639">
    <property type="entry name" value="MurD"/>
    <property type="match status" value="1"/>
</dbReference>
<evidence type="ECO:0000256" key="2">
    <source>
        <dbReference type="ARBA" id="ARBA00004752"/>
    </source>
</evidence>
<dbReference type="PANTHER" id="PTHR43692">
    <property type="entry name" value="UDP-N-ACETYLMURAMOYLALANINE--D-GLUTAMATE LIGASE"/>
    <property type="match status" value="1"/>
</dbReference>
<comment type="subcellular location">
    <subcellularLocation>
        <location evidence="1 9">Cytoplasm</location>
    </subcellularLocation>
</comment>
<keyword evidence="4 9" id="KW-0436">Ligase</keyword>
<keyword evidence="9" id="KW-0961">Cell wall biogenesis/degradation</keyword>
<accession>A0ABQ6A3Q8</accession>
<feature type="domain" description="Mur ligase central" evidence="10">
    <location>
        <begin position="116"/>
        <end position="245"/>
    </location>
</feature>
<keyword evidence="6 9" id="KW-0547">Nucleotide-binding</keyword>
<evidence type="ECO:0000256" key="8">
    <source>
        <dbReference type="ARBA" id="ARBA00023306"/>
    </source>
</evidence>
<gene>
    <name evidence="9 11" type="primary">murD</name>
    <name evidence="11" type="ORF">GCM10010909_11410</name>
</gene>
<dbReference type="PANTHER" id="PTHR43692:SF1">
    <property type="entry name" value="UDP-N-ACETYLMURAMOYLALANINE--D-GLUTAMATE LIGASE"/>
    <property type="match status" value="1"/>
</dbReference>
<organism evidence="11 12">
    <name type="scientific">Acidocella aquatica</name>
    <dbReference type="NCBI Taxonomy" id="1922313"/>
    <lineage>
        <taxon>Bacteria</taxon>
        <taxon>Pseudomonadati</taxon>
        <taxon>Pseudomonadota</taxon>
        <taxon>Alphaproteobacteria</taxon>
        <taxon>Acetobacterales</taxon>
        <taxon>Acidocellaceae</taxon>
        <taxon>Acidocella</taxon>
    </lineage>
</organism>
<comment type="function">
    <text evidence="9">Cell wall formation. Catalyzes the addition of glutamate to the nucleotide precursor UDP-N-acetylmuramoyl-L-alanine (UMA).</text>
</comment>
<dbReference type="SUPFAM" id="SSF51735">
    <property type="entry name" value="NAD(P)-binding Rossmann-fold domains"/>
    <property type="match status" value="1"/>
</dbReference>